<feature type="transmembrane region" description="Helical" evidence="5">
    <location>
        <begin position="22"/>
        <end position="44"/>
    </location>
</feature>
<dbReference type="PANTHER" id="PTHR14948">
    <property type="entry name" value="NG5"/>
    <property type="match status" value="1"/>
</dbReference>
<evidence type="ECO:0000256" key="5">
    <source>
        <dbReference type="SAM" id="Phobius"/>
    </source>
</evidence>
<evidence type="ECO:0000256" key="3">
    <source>
        <dbReference type="ARBA" id="ARBA00022989"/>
    </source>
</evidence>
<keyword evidence="4 5" id="KW-0472">Membrane</keyword>
<reference evidence="6 7" key="1">
    <citation type="submission" date="2019-05" db="EMBL/GenBank/DDBJ databases">
        <title>Draft genome sequence of Actinomadura sp. 14C53.</title>
        <authorList>
            <person name="Saricaoglu S."/>
            <person name="Isik K."/>
        </authorList>
    </citation>
    <scope>NUCLEOTIDE SEQUENCE [LARGE SCALE GENOMIC DNA]</scope>
    <source>
        <strain evidence="6 7">14C53</strain>
    </source>
</reference>
<dbReference type="Pfam" id="PF04505">
    <property type="entry name" value="CD225"/>
    <property type="match status" value="1"/>
</dbReference>
<keyword evidence="2 5" id="KW-0812">Transmembrane</keyword>
<dbReference type="InterPro" id="IPR051423">
    <property type="entry name" value="CD225/Dispanin"/>
</dbReference>
<evidence type="ECO:0000256" key="4">
    <source>
        <dbReference type="ARBA" id="ARBA00023136"/>
    </source>
</evidence>
<keyword evidence="7" id="KW-1185">Reference proteome</keyword>
<protein>
    <submittedName>
        <fullName evidence="6">CD225/dispanin family protein</fullName>
    </submittedName>
</protein>
<comment type="subcellular location">
    <subcellularLocation>
        <location evidence="1">Membrane</location>
    </subcellularLocation>
</comment>
<organism evidence="6 7">
    <name type="scientific">Actinomadura soli</name>
    <dbReference type="NCBI Taxonomy" id="2508997"/>
    <lineage>
        <taxon>Bacteria</taxon>
        <taxon>Bacillati</taxon>
        <taxon>Actinomycetota</taxon>
        <taxon>Actinomycetes</taxon>
        <taxon>Streptosporangiales</taxon>
        <taxon>Thermomonosporaceae</taxon>
        <taxon>Actinomadura</taxon>
    </lineage>
</organism>
<gene>
    <name evidence="6" type="ORF">ETD83_00375</name>
</gene>
<evidence type="ECO:0000256" key="2">
    <source>
        <dbReference type="ARBA" id="ARBA00022692"/>
    </source>
</evidence>
<sequence length="94" mass="9750">MSYPPPPPTGPEYGAGSPPPNYLVWSILATILCCIPVGIVSIVFSSQVNSKWAAGDQAGAYKASSNAKTWIIVTVVLGLLAGVLSFFYTLSSGS</sequence>
<evidence type="ECO:0000313" key="7">
    <source>
        <dbReference type="Proteomes" id="UP000309174"/>
    </source>
</evidence>
<dbReference type="PANTHER" id="PTHR14948:SF25">
    <property type="entry name" value="DUF4190 DOMAIN-CONTAINING PROTEIN"/>
    <property type="match status" value="1"/>
</dbReference>
<comment type="caution">
    <text evidence="6">The sequence shown here is derived from an EMBL/GenBank/DDBJ whole genome shotgun (WGS) entry which is preliminary data.</text>
</comment>
<dbReference type="RefSeq" id="WP_138643001.1">
    <property type="nucleotide sequence ID" value="NZ_VCKW01000001.1"/>
</dbReference>
<dbReference type="EMBL" id="VCKW01000001">
    <property type="protein sequence ID" value="TMR07471.1"/>
    <property type="molecule type" value="Genomic_DNA"/>
</dbReference>
<name>A0A5C4JKJ6_9ACTN</name>
<evidence type="ECO:0000256" key="1">
    <source>
        <dbReference type="ARBA" id="ARBA00004370"/>
    </source>
</evidence>
<dbReference type="Proteomes" id="UP000309174">
    <property type="component" value="Unassembled WGS sequence"/>
</dbReference>
<dbReference type="InterPro" id="IPR007593">
    <property type="entry name" value="CD225/Dispanin_fam"/>
</dbReference>
<proteinExistence type="predicted"/>
<dbReference type="AlphaFoldDB" id="A0A5C4JKJ6"/>
<feature type="transmembrane region" description="Helical" evidence="5">
    <location>
        <begin position="70"/>
        <end position="90"/>
    </location>
</feature>
<keyword evidence="3 5" id="KW-1133">Transmembrane helix</keyword>
<evidence type="ECO:0000313" key="6">
    <source>
        <dbReference type="EMBL" id="TMR07471.1"/>
    </source>
</evidence>
<dbReference type="GO" id="GO:0016020">
    <property type="term" value="C:membrane"/>
    <property type="evidence" value="ECO:0007669"/>
    <property type="project" value="UniProtKB-SubCell"/>
</dbReference>
<accession>A0A5C4JKJ6</accession>
<dbReference type="OrthoDB" id="9815705at2"/>